<evidence type="ECO:0000313" key="2">
    <source>
        <dbReference type="Proteomes" id="UP001596215"/>
    </source>
</evidence>
<dbReference type="EMBL" id="JBHSUC010000004">
    <property type="protein sequence ID" value="MFC6361516.1"/>
    <property type="molecule type" value="Genomic_DNA"/>
</dbReference>
<comment type="caution">
    <text evidence="1">The sequence shown here is derived from an EMBL/GenBank/DDBJ whole genome shotgun (WGS) entry which is preliminary data.</text>
</comment>
<keyword evidence="2" id="KW-1185">Reference proteome</keyword>
<dbReference type="NCBIfam" id="TIGR03578">
    <property type="entry name" value="EF_0831"/>
    <property type="match status" value="1"/>
</dbReference>
<protein>
    <submittedName>
        <fullName evidence="1">DUF4312 family protein</fullName>
    </submittedName>
</protein>
<accession>A0ABW1VNY0</accession>
<sequence length="98" mass="11405">MKEQFVTTVRVRGNGISKVSAFTDALGQVQRTVLLSTRKVLLRIEPREVKVIQANYQCKRERFLFFFLARKRYRYSIELEITASVSAVDTESINFTLQ</sequence>
<reference evidence="2" key="1">
    <citation type="journal article" date="2019" name="Int. J. Syst. Evol. Microbiol.">
        <title>The Global Catalogue of Microorganisms (GCM) 10K type strain sequencing project: providing services to taxonomists for standard genome sequencing and annotation.</title>
        <authorList>
            <consortium name="The Broad Institute Genomics Platform"/>
            <consortium name="The Broad Institute Genome Sequencing Center for Infectious Disease"/>
            <person name="Wu L."/>
            <person name="Ma J."/>
        </authorList>
    </citation>
    <scope>NUCLEOTIDE SEQUENCE [LARGE SCALE GENOMIC DNA]</scope>
    <source>
        <strain evidence="2">CGMCC 4.1530</strain>
    </source>
</reference>
<dbReference type="Pfam" id="PF14189">
    <property type="entry name" value="DUF4312"/>
    <property type="match status" value="1"/>
</dbReference>
<proteinExistence type="predicted"/>
<dbReference type="Proteomes" id="UP001596215">
    <property type="component" value="Unassembled WGS sequence"/>
</dbReference>
<evidence type="ECO:0000313" key="1">
    <source>
        <dbReference type="EMBL" id="MFC6361516.1"/>
    </source>
</evidence>
<organism evidence="1 2">
    <name type="scientific">Tatumella punctata</name>
    <dbReference type="NCBI Taxonomy" id="399969"/>
    <lineage>
        <taxon>Bacteria</taxon>
        <taxon>Pseudomonadati</taxon>
        <taxon>Pseudomonadota</taxon>
        <taxon>Gammaproteobacteria</taxon>
        <taxon>Enterobacterales</taxon>
        <taxon>Erwiniaceae</taxon>
        <taxon>Tatumella</taxon>
    </lineage>
</organism>
<dbReference type="RefSeq" id="WP_212711383.1">
    <property type="nucleotide sequence ID" value="NZ_BAAAFW010000058.1"/>
</dbReference>
<gene>
    <name evidence="1" type="ORF">ACFP73_05290</name>
</gene>
<dbReference type="InterPro" id="IPR020037">
    <property type="entry name" value="DUF4312"/>
</dbReference>
<name>A0ABW1VNY0_9GAMM</name>